<name>A0A9X8Y788_9FIRM</name>
<proteinExistence type="predicted"/>
<keyword evidence="2" id="KW-0132">Cell division</keyword>
<dbReference type="AlphaFoldDB" id="A0A9X8Y788"/>
<dbReference type="InterPro" id="IPR036192">
    <property type="entry name" value="Cell_div_ZapA-like_sf"/>
</dbReference>
<dbReference type="SUPFAM" id="SSF102829">
    <property type="entry name" value="Cell division protein ZapA-like"/>
    <property type="match status" value="1"/>
</dbReference>
<dbReference type="RefSeq" id="WP_159448920.1">
    <property type="nucleotide sequence ID" value="NZ_JADNAH010000058.1"/>
</dbReference>
<keyword evidence="1" id="KW-0175">Coiled coil</keyword>
<dbReference type="EMBL" id="SLUK01000014">
    <property type="protein sequence ID" value="TCL41348.1"/>
    <property type="molecule type" value="Genomic_DNA"/>
</dbReference>
<protein>
    <submittedName>
        <fullName evidence="2">Cell division protein ZapA</fullName>
    </submittedName>
</protein>
<dbReference type="Gene3D" id="6.10.250.790">
    <property type="match status" value="1"/>
</dbReference>
<accession>A0A9X8Y788</accession>
<evidence type="ECO:0000313" key="3">
    <source>
        <dbReference type="Proteomes" id="UP000294682"/>
    </source>
</evidence>
<dbReference type="InterPro" id="IPR053712">
    <property type="entry name" value="Bac_CellDiv_Activator"/>
</dbReference>
<evidence type="ECO:0000256" key="1">
    <source>
        <dbReference type="SAM" id="Coils"/>
    </source>
</evidence>
<dbReference type="GO" id="GO:0051301">
    <property type="term" value="P:cell division"/>
    <property type="evidence" value="ECO:0007669"/>
    <property type="project" value="UniProtKB-KW"/>
</dbReference>
<comment type="caution">
    <text evidence="2">The sequence shown here is derived from an EMBL/GenBank/DDBJ whole genome shotgun (WGS) entry which is preliminary data.</text>
</comment>
<organism evidence="2 3">
    <name type="scientific">Harryflintia acetispora</name>
    <dbReference type="NCBI Taxonomy" id="1849041"/>
    <lineage>
        <taxon>Bacteria</taxon>
        <taxon>Bacillati</taxon>
        <taxon>Bacillota</taxon>
        <taxon>Clostridia</taxon>
        <taxon>Eubacteriales</taxon>
        <taxon>Oscillospiraceae</taxon>
        <taxon>Harryflintia</taxon>
    </lineage>
</organism>
<keyword evidence="3" id="KW-1185">Reference proteome</keyword>
<dbReference type="Pfam" id="PF05164">
    <property type="entry name" value="ZapA"/>
    <property type="match status" value="1"/>
</dbReference>
<reference evidence="2 3" key="1">
    <citation type="submission" date="2019-03" db="EMBL/GenBank/DDBJ databases">
        <title>Genomic Encyclopedia of Type Strains, Phase IV (KMG-IV): sequencing the most valuable type-strain genomes for metagenomic binning, comparative biology and taxonomic classification.</title>
        <authorList>
            <person name="Goeker M."/>
        </authorList>
    </citation>
    <scope>NUCLEOTIDE SEQUENCE [LARGE SCALE GENOMIC DNA]</scope>
    <source>
        <strain evidence="2 3">DSM 100433</strain>
    </source>
</reference>
<feature type="coiled-coil region" evidence="1">
    <location>
        <begin position="79"/>
        <end position="113"/>
    </location>
</feature>
<dbReference type="InterPro" id="IPR007838">
    <property type="entry name" value="Cell_div_ZapA-like"/>
</dbReference>
<keyword evidence="2" id="KW-0131">Cell cycle</keyword>
<sequence>MEIINRVRVEIGTGRYTISTNEPEEYVLELARGINEKLEEVMGANGTLSQSDALILCLLDYADGKKKSEQGADHIRDQLTGYLEDNAKQRIELDELRAEVKRLSRENELLKKSGAPAGGAAQKK</sequence>
<gene>
    <name evidence="2" type="ORF">EDD78_11453</name>
</gene>
<dbReference type="Proteomes" id="UP000294682">
    <property type="component" value="Unassembled WGS sequence"/>
</dbReference>
<evidence type="ECO:0000313" key="2">
    <source>
        <dbReference type="EMBL" id="TCL41348.1"/>
    </source>
</evidence>